<evidence type="ECO:0000256" key="11">
    <source>
        <dbReference type="ARBA" id="ARBA00022989"/>
    </source>
</evidence>
<dbReference type="PANTHER" id="PTHR41523:SF8">
    <property type="entry name" value="ETHYLENE RESPONSE SENSOR PROTEIN"/>
    <property type="match status" value="1"/>
</dbReference>
<keyword evidence="6" id="KW-0808">Transferase</keyword>
<dbReference type="InterPro" id="IPR011495">
    <property type="entry name" value="Sig_transdc_His_kin_sub2_dim/P"/>
</dbReference>
<dbReference type="GO" id="GO:0016301">
    <property type="term" value="F:kinase activity"/>
    <property type="evidence" value="ECO:0007669"/>
    <property type="project" value="UniProtKB-KW"/>
</dbReference>
<evidence type="ECO:0000256" key="10">
    <source>
        <dbReference type="ARBA" id="ARBA00022840"/>
    </source>
</evidence>
<evidence type="ECO:0000313" key="15">
    <source>
        <dbReference type="EMBL" id="QQR37078.1"/>
    </source>
</evidence>
<dbReference type="Proteomes" id="UP000595460">
    <property type="component" value="Chromosome"/>
</dbReference>
<evidence type="ECO:0000256" key="8">
    <source>
        <dbReference type="ARBA" id="ARBA00022741"/>
    </source>
</evidence>
<dbReference type="Pfam" id="PF02743">
    <property type="entry name" value="dCache_1"/>
    <property type="match status" value="1"/>
</dbReference>
<evidence type="ECO:0000256" key="7">
    <source>
        <dbReference type="ARBA" id="ARBA00022692"/>
    </source>
</evidence>
<protein>
    <recommendedName>
        <fullName evidence="3">histidine kinase</fullName>
        <ecNumber evidence="3">2.7.13.3</ecNumber>
    </recommendedName>
</protein>
<keyword evidence="9 15" id="KW-0418">Kinase</keyword>
<dbReference type="Gene3D" id="3.30.450.20">
    <property type="entry name" value="PAS domain"/>
    <property type="match status" value="2"/>
</dbReference>
<evidence type="ECO:0000256" key="4">
    <source>
        <dbReference type="ARBA" id="ARBA00022475"/>
    </source>
</evidence>
<keyword evidence="16" id="KW-1185">Reference proteome</keyword>
<proteinExistence type="predicted"/>
<evidence type="ECO:0000256" key="2">
    <source>
        <dbReference type="ARBA" id="ARBA00004651"/>
    </source>
</evidence>
<dbReference type="CDD" id="cd12915">
    <property type="entry name" value="PDC2_DGC_like"/>
    <property type="match status" value="1"/>
</dbReference>
<dbReference type="CDD" id="cd12914">
    <property type="entry name" value="PDC1_DGC_like"/>
    <property type="match status" value="1"/>
</dbReference>
<evidence type="ECO:0000256" key="5">
    <source>
        <dbReference type="ARBA" id="ARBA00022553"/>
    </source>
</evidence>
<dbReference type="InterPro" id="IPR003594">
    <property type="entry name" value="HATPase_dom"/>
</dbReference>
<dbReference type="Gene3D" id="3.30.565.10">
    <property type="entry name" value="Histidine kinase-like ATPase, C-terminal domain"/>
    <property type="match status" value="1"/>
</dbReference>
<dbReference type="EMBL" id="CP068047">
    <property type="protein sequence ID" value="QQR37078.1"/>
    <property type="molecule type" value="Genomic_DNA"/>
</dbReference>
<feature type="domain" description="Histidine kinase" evidence="14">
    <location>
        <begin position="318"/>
        <end position="500"/>
    </location>
</feature>
<dbReference type="SMART" id="SM00387">
    <property type="entry name" value="HATPase_c"/>
    <property type="match status" value="1"/>
</dbReference>
<sequence>MSAIPAAIGLMLVFLAVFAAIFGYFLAIGIKQTEERLVERSSAAVQVVSSNAFWIAEVAHQTLRRVDAALGPTMSGSIADLGPVLEGLPSVTEVYIIDAEARTIYSTVPGAGAVSVADRDYFIAVRDGAPFYTSPLLISRLTGDRIFVFSKRVERDGKFAGAIMVSFPESLMEELWRNLDFEDTSTISLVRDDGQLIARYPPTEGPVDLSETPLFTVHLKTGSTGTYTSARSPVDGVARVVSYRQVPGTHIIAIASIGSDQTWANFQGAVVAVFIIVSPIVLGLVLGCAWIVRLLYRDAAQARALQASLEANTMLFREIHHRVKNNLQSVQSLVRMQDLPQAAKLDLQSRFAAMAAMHEHIYKHDRYEDIDAHDFIPAVVDEVMMAYGSDAVVDYEVDHIPVDRDHATPLALLLSELVTNACKYAVADGGGRILVALRQGANGRAKLTVRDSGAGFEPDRITGSSMGMRLIKGVVAQMDGTHSFRNEGGTVFEADIALSTAVRNG</sequence>
<dbReference type="PROSITE" id="PS50109">
    <property type="entry name" value="HIS_KIN"/>
    <property type="match status" value="1"/>
</dbReference>
<dbReference type="RefSeq" id="WP_201660444.1">
    <property type="nucleotide sequence ID" value="NZ_CP068047.1"/>
</dbReference>
<feature type="transmembrane region" description="Helical" evidence="13">
    <location>
        <begin position="269"/>
        <end position="296"/>
    </location>
</feature>
<reference evidence="15 16" key="1">
    <citation type="submission" date="2021-01" db="EMBL/GenBank/DDBJ databases">
        <title>Genome seq and assembly of Devosia sp. G19.</title>
        <authorList>
            <person name="Chhetri G."/>
        </authorList>
    </citation>
    <scope>NUCLEOTIDE SEQUENCE [LARGE SCALE GENOMIC DNA]</scope>
    <source>
        <strain evidence="15 16">G19</strain>
    </source>
</reference>
<evidence type="ECO:0000256" key="3">
    <source>
        <dbReference type="ARBA" id="ARBA00012438"/>
    </source>
</evidence>
<evidence type="ECO:0000256" key="12">
    <source>
        <dbReference type="ARBA" id="ARBA00023136"/>
    </source>
</evidence>
<evidence type="ECO:0000313" key="16">
    <source>
        <dbReference type="Proteomes" id="UP000595460"/>
    </source>
</evidence>
<comment type="catalytic activity">
    <reaction evidence="1">
        <text>ATP + protein L-histidine = ADP + protein N-phospho-L-histidine.</text>
        <dbReference type="EC" id="2.7.13.3"/>
    </reaction>
</comment>
<organism evidence="15 16">
    <name type="scientific">Devosia oryziradicis</name>
    <dbReference type="NCBI Taxonomy" id="2801335"/>
    <lineage>
        <taxon>Bacteria</taxon>
        <taxon>Pseudomonadati</taxon>
        <taxon>Pseudomonadota</taxon>
        <taxon>Alphaproteobacteria</taxon>
        <taxon>Hyphomicrobiales</taxon>
        <taxon>Devosiaceae</taxon>
        <taxon>Devosia</taxon>
    </lineage>
</organism>
<evidence type="ECO:0000256" key="6">
    <source>
        <dbReference type="ARBA" id="ARBA00022679"/>
    </source>
</evidence>
<dbReference type="SUPFAM" id="SSF55874">
    <property type="entry name" value="ATPase domain of HSP90 chaperone/DNA topoisomerase II/histidine kinase"/>
    <property type="match status" value="1"/>
</dbReference>
<gene>
    <name evidence="15" type="ORF">JI749_05530</name>
</gene>
<evidence type="ECO:0000256" key="13">
    <source>
        <dbReference type="SAM" id="Phobius"/>
    </source>
</evidence>
<keyword evidence="12 13" id="KW-0472">Membrane</keyword>
<keyword evidence="7 13" id="KW-0812">Transmembrane</keyword>
<keyword evidence="5" id="KW-0597">Phosphoprotein</keyword>
<evidence type="ECO:0000256" key="9">
    <source>
        <dbReference type="ARBA" id="ARBA00022777"/>
    </source>
</evidence>
<dbReference type="PANTHER" id="PTHR41523">
    <property type="entry name" value="TWO-COMPONENT SYSTEM SENSOR PROTEIN"/>
    <property type="match status" value="1"/>
</dbReference>
<dbReference type="InterPro" id="IPR005467">
    <property type="entry name" value="His_kinase_dom"/>
</dbReference>
<evidence type="ECO:0000256" key="1">
    <source>
        <dbReference type="ARBA" id="ARBA00000085"/>
    </source>
</evidence>
<dbReference type="Pfam" id="PF02518">
    <property type="entry name" value="HATPase_c"/>
    <property type="match status" value="1"/>
</dbReference>
<dbReference type="InterPro" id="IPR033479">
    <property type="entry name" value="dCache_1"/>
</dbReference>
<dbReference type="CDD" id="cd16936">
    <property type="entry name" value="HATPase_RsbW-like"/>
    <property type="match status" value="1"/>
</dbReference>
<name>A0ABX7BZW0_9HYPH</name>
<accession>A0ABX7BZW0</accession>
<dbReference type="Pfam" id="PF07568">
    <property type="entry name" value="HisKA_2"/>
    <property type="match status" value="1"/>
</dbReference>
<dbReference type="InterPro" id="IPR036890">
    <property type="entry name" value="HATPase_C_sf"/>
</dbReference>
<feature type="transmembrane region" description="Helical" evidence="13">
    <location>
        <begin position="6"/>
        <end position="30"/>
    </location>
</feature>
<keyword evidence="11 13" id="KW-1133">Transmembrane helix</keyword>
<dbReference type="EC" id="2.7.13.3" evidence="3"/>
<keyword evidence="10" id="KW-0067">ATP-binding</keyword>
<comment type="subcellular location">
    <subcellularLocation>
        <location evidence="2">Cell membrane</location>
        <topology evidence="2">Multi-pass membrane protein</topology>
    </subcellularLocation>
</comment>
<keyword evidence="8" id="KW-0547">Nucleotide-binding</keyword>
<evidence type="ECO:0000259" key="14">
    <source>
        <dbReference type="PROSITE" id="PS50109"/>
    </source>
</evidence>
<keyword evidence="4" id="KW-1003">Cell membrane</keyword>